<reference evidence="8 9" key="1">
    <citation type="submission" date="2019-05" db="EMBL/GenBank/DDBJ databases">
        <title>Nesterenkonia sp. GY074 isolated from the Southern Atlantic Ocean.</title>
        <authorList>
            <person name="Zhang G."/>
        </authorList>
    </citation>
    <scope>NUCLEOTIDE SEQUENCE [LARGE SCALE GENOMIC DNA]</scope>
    <source>
        <strain evidence="8 9">GY074</strain>
    </source>
</reference>
<evidence type="ECO:0000256" key="1">
    <source>
        <dbReference type="ARBA" id="ARBA00022553"/>
    </source>
</evidence>
<evidence type="ECO:0000256" key="2">
    <source>
        <dbReference type="ARBA" id="ARBA00023015"/>
    </source>
</evidence>
<dbReference type="PROSITE" id="PS50110">
    <property type="entry name" value="RESPONSE_REGULATORY"/>
    <property type="match status" value="1"/>
</dbReference>
<dbReference type="AlphaFoldDB" id="A0A5R9BC16"/>
<dbReference type="Gene3D" id="3.40.50.2300">
    <property type="match status" value="1"/>
</dbReference>
<dbReference type="InterPro" id="IPR016032">
    <property type="entry name" value="Sig_transdc_resp-reg_C-effctor"/>
</dbReference>
<dbReference type="GO" id="GO:0006355">
    <property type="term" value="P:regulation of DNA-templated transcription"/>
    <property type="evidence" value="ECO:0007669"/>
    <property type="project" value="InterPro"/>
</dbReference>
<dbReference type="GO" id="GO:0003677">
    <property type="term" value="F:DNA binding"/>
    <property type="evidence" value="ECO:0007669"/>
    <property type="project" value="UniProtKB-KW"/>
</dbReference>
<dbReference type="Pfam" id="PF00196">
    <property type="entry name" value="GerE"/>
    <property type="match status" value="1"/>
</dbReference>
<dbReference type="InterPro" id="IPR000792">
    <property type="entry name" value="Tscrpt_reg_LuxR_C"/>
</dbReference>
<evidence type="ECO:0000313" key="9">
    <source>
        <dbReference type="Proteomes" id="UP000310458"/>
    </source>
</evidence>
<dbReference type="PANTHER" id="PTHR43214">
    <property type="entry name" value="TWO-COMPONENT RESPONSE REGULATOR"/>
    <property type="match status" value="1"/>
</dbReference>
<dbReference type="InterPro" id="IPR011006">
    <property type="entry name" value="CheY-like_superfamily"/>
</dbReference>
<keyword evidence="4" id="KW-0804">Transcription</keyword>
<evidence type="ECO:0000259" key="6">
    <source>
        <dbReference type="PROSITE" id="PS50043"/>
    </source>
</evidence>
<dbReference type="EMBL" id="VAVZ01000012">
    <property type="protein sequence ID" value="TLP98194.1"/>
    <property type="molecule type" value="Genomic_DNA"/>
</dbReference>
<keyword evidence="3" id="KW-0238">DNA-binding</keyword>
<organism evidence="8 9">
    <name type="scientific">Nesterenkonia salmonea</name>
    <dbReference type="NCBI Taxonomy" id="1804987"/>
    <lineage>
        <taxon>Bacteria</taxon>
        <taxon>Bacillati</taxon>
        <taxon>Actinomycetota</taxon>
        <taxon>Actinomycetes</taxon>
        <taxon>Micrococcales</taxon>
        <taxon>Micrococcaceae</taxon>
        <taxon>Nesterenkonia</taxon>
    </lineage>
</organism>
<dbReference type="GO" id="GO:0000160">
    <property type="term" value="P:phosphorelay signal transduction system"/>
    <property type="evidence" value="ECO:0007669"/>
    <property type="project" value="InterPro"/>
</dbReference>
<keyword evidence="9" id="KW-1185">Reference proteome</keyword>
<evidence type="ECO:0000256" key="4">
    <source>
        <dbReference type="ARBA" id="ARBA00023163"/>
    </source>
</evidence>
<dbReference type="SMART" id="SM00421">
    <property type="entry name" value="HTH_LUXR"/>
    <property type="match status" value="1"/>
</dbReference>
<feature type="modified residue" description="4-aspartylphosphate" evidence="5">
    <location>
        <position position="54"/>
    </location>
</feature>
<dbReference type="PROSITE" id="PS50043">
    <property type="entry name" value="HTH_LUXR_2"/>
    <property type="match status" value="1"/>
</dbReference>
<gene>
    <name evidence="8" type="ORF">FEF26_05765</name>
</gene>
<proteinExistence type="predicted"/>
<feature type="domain" description="HTH luxR-type" evidence="6">
    <location>
        <begin position="143"/>
        <end position="208"/>
    </location>
</feature>
<dbReference type="InterPro" id="IPR058245">
    <property type="entry name" value="NreC/VraR/RcsB-like_REC"/>
</dbReference>
<name>A0A5R9BC16_9MICC</name>
<keyword evidence="1 5" id="KW-0597">Phosphoprotein</keyword>
<evidence type="ECO:0000256" key="5">
    <source>
        <dbReference type="PROSITE-ProRule" id="PRU00169"/>
    </source>
</evidence>
<dbReference type="Proteomes" id="UP000310458">
    <property type="component" value="Unassembled WGS sequence"/>
</dbReference>
<dbReference type="Pfam" id="PF00072">
    <property type="entry name" value="Response_reg"/>
    <property type="match status" value="1"/>
</dbReference>
<dbReference type="PROSITE" id="PS00622">
    <property type="entry name" value="HTH_LUXR_1"/>
    <property type="match status" value="1"/>
</dbReference>
<evidence type="ECO:0000313" key="8">
    <source>
        <dbReference type="EMBL" id="TLP98194.1"/>
    </source>
</evidence>
<dbReference type="CDD" id="cd06170">
    <property type="entry name" value="LuxR_C_like"/>
    <property type="match status" value="1"/>
</dbReference>
<feature type="domain" description="Response regulatory" evidence="7">
    <location>
        <begin position="3"/>
        <end position="119"/>
    </location>
</feature>
<dbReference type="SUPFAM" id="SSF52172">
    <property type="entry name" value="CheY-like"/>
    <property type="match status" value="1"/>
</dbReference>
<dbReference type="InterPro" id="IPR039420">
    <property type="entry name" value="WalR-like"/>
</dbReference>
<dbReference type="PRINTS" id="PR00038">
    <property type="entry name" value="HTHLUXR"/>
</dbReference>
<evidence type="ECO:0000256" key="3">
    <source>
        <dbReference type="ARBA" id="ARBA00023125"/>
    </source>
</evidence>
<evidence type="ECO:0000259" key="7">
    <source>
        <dbReference type="PROSITE" id="PS50110"/>
    </source>
</evidence>
<sequence>MIRVFLVEDHEVVRRGVAQVISADPELEVVGESASVRGTLDRVAVTAPNVVVLDVRLPDGNGIDLCRSILSAHNDIRCLILTAYDDDASSMAAVLAGASGYVLKDVQGRHLLDKIHRVAQGESLVTEDLARRVHLSITSPHGEPNPVVSLTRRESQVLELITEGLTNKQIGSRLNLAEKTVKNYVSALLTKLGMQRRTQIAAYGATAKGNVTKN</sequence>
<comment type="caution">
    <text evidence="8">The sequence shown here is derived from an EMBL/GenBank/DDBJ whole genome shotgun (WGS) entry which is preliminary data.</text>
</comment>
<accession>A0A5R9BC16</accession>
<dbReference type="PANTHER" id="PTHR43214:SF24">
    <property type="entry name" value="TRANSCRIPTIONAL REGULATORY PROTEIN NARL-RELATED"/>
    <property type="match status" value="1"/>
</dbReference>
<dbReference type="RefSeq" id="WP_138252647.1">
    <property type="nucleotide sequence ID" value="NZ_VAVZ01000012.1"/>
</dbReference>
<dbReference type="InterPro" id="IPR001789">
    <property type="entry name" value="Sig_transdc_resp-reg_receiver"/>
</dbReference>
<dbReference type="SMART" id="SM00448">
    <property type="entry name" value="REC"/>
    <property type="match status" value="1"/>
</dbReference>
<dbReference type="OrthoDB" id="9808843at2"/>
<keyword evidence="2" id="KW-0805">Transcription regulation</keyword>
<dbReference type="CDD" id="cd17535">
    <property type="entry name" value="REC_NarL-like"/>
    <property type="match status" value="1"/>
</dbReference>
<dbReference type="SUPFAM" id="SSF46894">
    <property type="entry name" value="C-terminal effector domain of the bipartite response regulators"/>
    <property type="match status" value="1"/>
</dbReference>
<protein>
    <submittedName>
        <fullName evidence="8">Response regulator transcription factor</fullName>
    </submittedName>
</protein>